<sequence>MYVMGFSGGADVGFNNLLAAAGGTGSCVNNKGNAVDPCSMNASDARSNLTCTGAYQADDGAAFQSALDSITSQIACTYPLDILNTPDGKAPADPAGTRVFLGQCIPGPGTHKAEGADFDASRSSGSAYTTASAQLGLACSGTCGAVNSRGGQLTYDLETTPSEENIVRVRLADYLHNCRDTIDIEVYADNALIGSWSGSGINNWTVVEFPFTPSYDRTWITVVQKNDAWCNGGNNCSAACNPLSGDLNLYVDWVKVVDPKAGCEETGAISYIDPTNTTGSGWTYTEDRTQVRLVGNACTQVQNRQHDEVVTQVACPCEFIPGGACNSAPGAACPVGTWECTNEWEDICVPETFCDDDSVCAPLTQHDTRIGQPNVQMVVDNSGSMRGWKHSTARGVLGDLADWSHQGYGCDADGTNCDKLRLGLHFWANGKNTEISADEDTLKSHVHAAFDRNDPPSGGTSFHIATELLRDENKLTDATSPNIGIMVTDGAPNWGSTLKNSLKIACQIRKRSPAPIATYVLGFGSGNAENVNSLVAAAGGTGQCCLGNGCSMNDPATALDPCDYADNDSDIEDLASAVRSGNNFNGQKVDCEGNIPAADGAALKARLLELFENLQCTFPLTLLPDTQSASANPLGTRVGIYLPAAGDVVAVPHVDNAAAQAEFVDQLTAKGVANASSFSDQGWKYSNAGRTSIDLSPKLCDEIQDQTITRVDTQVCEACELTGQACEVPCVAGDANCDVENGVLYGRCRVGEYICVEGVDVCAQTRNPMPEICNGVDDSCDGFVDNLSDNSRDWSDPEWSLQSNFGGEYGALACHGLNICGCEGGNPDPMNGFDGPDEFFEHLDGQKTIQDDSSANCYCGTGLTPSFSDSAAAANEQTSSPSAPHTDDSACSISGTSDSSPLDAWWLFGVFGLFGASRAKRRYLN</sequence>
<dbReference type="AlphaFoldDB" id="A0A2Z4FM73"/>
<reference evidence="3 4" key="1">
    <citation type="submission" date="2018-06" db="EMBL/GenBank/DDBJ databases">
        <title>Lujinxingia sediminis gen. nov. sp. nov., a new facultative anaerobic member of the class Deltaproteobacteria, and proposal of Lujinxingaceae fam. nov.</title>
        <authorList>
            <person name="Guo L.-Y."/>
            <person name="Li C.-M."/>
            <person name="Wang S."/>
            <person name="Du Z.-J."/>
        </authorList>
    </citation>
    <scope>NUCLEOTIDE SEQUENCE [LARGE SCALE GENOMIC DNA]</scope>
    <source>
        <strain evidence="3 4">FA350</strain>
    </source>
</reference>
<proteinExistence type="predicted"/>
<accession>A0A2Z4FM73</accession>
<dbReference type="SUPFAM" id="SSF57184">
    <property type="entry name" value="Growth factor receptor domain"/>
    <property type="match status" value="1"/>
</dbReference>
<organism evidence="3 4">
    <name type="scientific">Bradymonas sediminis</name>
    <dbReference type="NCBI Taxonomy" id="1548548"/>
    <lineage>
        <taxon>Bacteria</taxon>
        <taxon>Deltaproteobacteria</taxon>
        <taxon>Bradymonadales</taxon>
        <taxon>Bradymonadaceae</taxon>
        <taxon>Bradymonas</taxon>
    </lineage>
</organism>
<dbReference type="Gene3D" id="3.40.50.410">
    <property type="entry name" value="von Willebrand factor, type A domain"/>
    <property type="match status" value="1"/>
</dbReference>
<feature type="domain" description="VWFA" evidence="2">
    <location>
        <begin position="374"/>
        <end position="578"/>
    </location>
</feature>
<dbReference type="EMBL" id="CP030032">
    <property type="protein sequence ID" value="AWV90032.1"/>
    <property type="molecule type" value="Genomic_DNA"/>
</dbReference>
<evidence type="ECO:0000313" key="4">
    <source>
        <dbReference type="Proteomes" id="UP000249799"/>
    </source>
</evidence>
<dbReference type="InterPro" id="IPR002035">
    <property type="entry name" value="VWF_A"/>
</dbReference>
<dbReference type="SUPFAM" id="SSF53300">
    <property type="entry name" value="vWA-like"/>
    <property type="match status" value="1"/>
</dbReference>
<evidence type="ECO:0000259" key="2">
    <source>
        <dbReference type="PROSITE" id="PS50234"/>
    </source>
</evidence>
<feature type="region of interest" description="Disordered" evidence="1">
    <location>
        <begin position="870"/>
        <end position="894"/>
    </location>
</feature>
<evidence type="ECO:0000256" key="1">
    <source>
        <dbReference type="SAM" id="MobiDB-lite"/>
    </source>
</evidence>
<evidence type="ECO:0000313" key="3">
    <source>
        <dbReference type="EMBL" id="AWV90032.1"/>
    </source>
</evidence>
<dbReference type="OrthoDB" id="5500855at2"/>
<dbReference type="Proteomes" id="UP000249799">
    <property type="component" value="Chromosome"/>
</dbReference>
<dbReference type="KEGG" id="bsed:DN745_12050"/>
<name>A0A2Z4FM73_9DELT</name>
<keyword evidence="4" id="KW-1185">Reference proteome</keyword>
<dbReference type="InterPro" id="IPR036465">
    <property type="entry name" value="vWFA_dom_sf"/>
</dbReference>
<protein>
    <recommendedName>
        <fullName evidence="2">VWFA domain-containing protein</fullName>
    </recommendedName>
</protein>
<dbReference type="InterPro" id="IPR009030">
    <property type="entry name" value="Growth_fac_rcpt_cys_sf"/>
</dbReference>
<dbReference type="PROSITE" id="PS50234">
    <property type="entry name" value="VWFA"/>
    <property type="match status" value="1"/>
</dbReference>
<gene>
    <name evidence="3" type="ORF">DN745_12050</name>
</gene>
<dbReference type="CDD" id="cd00198">
    <property type="entry name" value="vWFA"/>
    <property type="match status" value="1"/>
</dbReference>